<dbReference type="EMBL" id="JAVRHX010000004">
    <property type="protein sequence ID" value="MDT0595946.1"/>
    <property type="molecule type" value="Genomic_DNA"/>
</dbReference>
<feature type="domain" description="Acyltransferase 3" evidence="2">
    <location>
        <begin position="2"/>
        <end position="320"/>
    </location>
</feature>
<accession>A0ABU2ZUL0</accession>
<reference evidence="3 4" key="1">
    <citation type="submission" date="2023-09" db="EMBL/GenBank/DDBJ databases">
        <authorList>
            <person name="Rey-Velasco X."/>
        </authorList>
    </citation>
    <scope>NUCLEOTIDE SEQUENCE [LARGE SCALE GENOMIC DNA]</scope>
    <source>
        <strain evidence="3 4">P117</strain>
    </source>
</reference>
<keyword evidence="1" id="KW-0472">Membrane</keyword>
<feature type="transmembrane region" description="Helical" evidence="1">
    <location>
        <begin position="151"/>
        <end position="174"/>
    </location>
</feature>
<feature type="transmembrane region" description="Helical" evidence="1">
    <location>
        <begin position="269"/>
        <end position="290"/>
    </location>
</feature>
<feature type="transmembrane region" description="Helical" evidence="1">
    <location>
        <begin position="78"/>
        <end position="100"/>
    </location>
</feature>
<feature type="transmembrane region" description="Helical" evidence="1">
    <location>
        <begin position="240"/>
        <end position="257"/>
    </location>
</feature>
<organism evidence="3 4">
    <name type="scientific">Glaciecola petra</name>
    <dbReference type="NCBI Taxonomy" id="3075602"/>
    <lineage>
        <taxon>Bacteria</taxon>
        <taxon>Pseudomonadati</taxon>
        <taxon>Pseudomonadota</taxon>
        <taxon>Gammaproteobacteria</taxon>
        <taxon>Alteromonadales</taxon>
        <taxon>Alteromonadaceae</taxon>
        <taxon>Glaciecola</taxon>
    </lineage>
</organism>
<dbReference type="GO" id="GO:0016746">
    <property type="term" value="F:acyltransferase activity"/>
    <property type="evidence" value="ECO:0007669"/>
    <property type="project" value="UniProtKB-KW"/>
</dbReference>
<keyword evidence="1" id="KW-0812">Transmembrane</keyword>
<name>A0ABU2ZUL0_9ALTE</name>
<evidence type="ECO:0000259" key="2">
    <source>
        <dbReference type="Pfam" id="PF01757"/>
    </source>
</evidence>
<dbReference type="InterPro" id="IPR002656">
    <property type="entry name" value="Acyl_transf_3_dom"/>
</dbReference>
<gene>
    <name evidence="3" type="ORF">RM552_13910</name>
</gene>
<keyword evidence="1" id="KW-1133">Transmembrane helix</keyword>
<sequence>MCRFLCIFLMTFVHINPGKASWTGDISRALELVNYVLADILGRGSVPALSLISGYLAWNAYKRKTNWFSLFKSKFQALILPMLTWNVLIILLSLVIFLIASRETSQFRTLTENSFSLSNIFNYIFALQYGSLTEPLNFLRDIFVCSILFPLIRIFVSTLNVFSIFLIWLLGFTYGFEPLILRPSILMFFSIGVYLSLYAPATFKGKIISFIKIGIAVVGALLISKYLINGMYREVMVKQTFFMLACAVIFLIISFYLAQTNIGKKICRFDVYCFPLFLTHSFMMTIFWGAWQLFFGKELTEYYIVFYLSAPFFTFMTVVILYKSIAPSTPLLQMFLWGKKRKPCCE</sequence>
<dbReference type="Pfam" id="PF01757">
    <property type="entry name" value="Acyl_transf_3"/>
    <property type="match status" value="1"/>
</dbReference>
<evidence type="ECO:0000256" key="1">
    <source>
        <dbReference type="SAM" id="Phobius"/>
    </source>
</evidence>
<keyword evidence="3" id="KW-0808">Transferase</keyword>
<protein>
    <submittedName>
        <fullName evidence="3">Acyltransferase family protein</fullName>
    </submittedName>
</protein>
<comment type="caution">
    <text evidence="3">The sequence shown here is derived from an EMBL/GenBank/DDBJ whole genome shotgun (WGS) entry which is preliminary data.</text>
</comment>
<feature type="transmembrane region" description="Helical" evidence="1">
    <location>
        <begin position="180"/>
        <end position="198"/>
    </location>
</feature>
<evidence type="ECO:0000313" key="3">
    <source>
        <dbReference type="EMBL" id="MDT0595946.1"/>
    </source>
</evidence>
<dbReference type="Proteomes" id="UP001253545">
    <property type="component" value="Unassembled WGS sequence"/>
</dbReference>
<evidence type="ECO:0000313" key="4">
    <source>
        <dbReference type="Proteomes" id="UP001253545"/>
    </source>
</evidence>
<keyword evidence="3" id="KW-0012">Acyltransferase</keyword>
<dbReference type="RefSeq" id="WP_311369558.1">
    <property type="nucleotide sequence ID" value="NZ_JAVRHX010000004.1"/>
</dbReference>
<proteinExistence type="predicted"/>
<feature type="transmembrane region" description="Helical" evidence="1">
    <location>
        <begin position="302"/>
        <end position="322"/>
    </location>
</feature>
<feature type="transmembrane region" description="Helical" evidence="1">
    <location>
        <begin position="210"/>
        <end position="228"/>
    </location>
</feature>
<keyword evidence="4" id="KW-1185">Reference proteome</keyword>